<name>A0ACC0W3Y5_9STRA</name>
<proteinExistence type="predicted"/>
<comment type="caution">
    <text evidence="1">The sequence shown here is derived from an EMBL/GenBank/DDBJ whole genome shotgun (WGS) entry which is preliminary data.</text>
</comment>
<evidence type="ECO:0000313" key="2">
    <source>
        <dbReference type="Proteomes" id="UP001163321"/>
    </source>
</evidence>
<sequence length="331" mass="38704">MIKGSAVVGRIMSRLVVTGATVFMILKVSVCWGRYFAPDIIRDHLVIYDKALRSTTLAPALWFSMGYSLVLILQSKIIPWPTDIPGLFTSVPPARSRRNKRHRYHRQSVASGLERFLRTHKIQVNCQDQRKIVPCLELTLPENAEAFQFGDCGVTIPFTLEQTVDVYYRKFKKPLPDPASRLLVSIEVLEERHLKEYFAVFKRRVLRFRNEAPSLIKRFANSEYAEYIEDSLFDKQNRVFYVYVKNKSFQSLGVLEDFSVYKAHSEKSHWTVLYQFARVHITSTSLSFFRNKIETFISTYYCTNAPDARRYHLERCRERNPKERCSLAKMS</sequence>
<protein>
    <submittedName>
        <fullName evidence="1">Uncharacterized protein</fullName>
    </submittedName>
</protein>
<reference evidence="1 2" key="1">
    <citation type="journal article" date="2022" name="bioRxiv">
        <title>The genome of the oomycete Peronosclerospora sorghi, a cosmopolitan pathogen of maize and sorghum, is inflated with dispersed pseudogenes.</title>
        <authorList>
            <person name="Fletcher K."/>
            <person name="Martin F."/>
            <person name="Isakeit T."/>
            <person name="Cavanaugh K."/>
            <person name="Magill C."/>
            <person name="Michelmore R."/>
        </authorList>
    </citation>
    <scope>NUCLEOTIDE SEQUENCE [LARGE SCALE GENOMIC DNA]</scope>
    <source>
        <strain evidence="1">P6</strain>
    </source>
</reference>
<dbReference type="EMBL" id="CM047583">
    <property type="protein sequence ID" value="KAI9912823.1"/>
    <property type="molecule type" value="Genomic_DNA"/>
</dbReference>
<evidence type="ECO:0000313" key="1">
    <source>
        <dbReference type="EMBL" id="KAI9912823.1"/>
    </source>
</evidence>
<accession>A0ACC0W3Y5</accession>
<keyword evidence="2" id="KW-1185">Reference proteome</keyword>
<dbReference type="Proteomes" id="UP001163321">
    <property type="component" value="Chromosome 4"/>
</dbReference>
<gene>
    <name evidence="1" type="ORF">PsorP6_005089</name>
</gene>
<organism evidence="1 2">
    <name type="scientific">Peronosclerospora sorghi</name>
    <dbReference type="NCBI Taxonomy" id="230839"/>
    <lineage>
        <taxon>Eukaryota</taxon>
        <taxon>Sar</taxon>
        <taxon>Stramenopiles</taxon>
        <taxon>Oomycota</taxon>
        <taxon>Peronosporomycetes</taxon>
        <taxon>Peronosporales</taxon>
        <taxon>Peronosporaceae</taxon>
        <taxon>Peronosclerospora</taxon>
    </lineage>
</organism>